<organism evidence="3 4">
    <name type="scientific">Cutibacterium avidum</name>
    <dbReference type="NCBI Taxonomy" id="33010"/>
    <lineage>
        <taxon>Bacteria</taxon>
        <taxon>Bacillati</taxon>
        <taxon>Actinomycetota</taxon>
        <taxon>Actinomycetes</taxon>
        <taxon>Propionibacteriales</taxon>
        <taxon>Propionibacteriaceae</taxon>
        <taxon>Cutibacterium</taxon>
    </lineage>
</organism>
<keyword evidence="2" id="KW-0812">Transmembrane</keyword>
<name>A0A3E2DCR6_9ACTN</name>
<proteinExistence type="predicted"/>
<feature type="transmembrane region" description="Helical" evidence="2">
    <location>
        <begin position="59"/>
        <end position="80"/>
    </location>
</feature>
<keyword evidence="2" id="KW-1133">Transmembrane helix</keyword>
<dbReference type="AlphaFoldDB" id="A0A3E2DCR6"/>
<dbReference type="EMBL" id="NOWI01000008">
    <property type="protein sequence ID" value="RFT43207.1"/>
    <property type="molecule type" value="Genomic_DNA"/>
</dbReference>
<feature type="region of interest" description="Disordered" evidence="1">
    <location>
        <begin position="87"/>
        <end position="116"/>
    </location>
</feature>
<dbReference type="RefSeq" id="WP_117189598.1">
    <property type="nucleotide sequence ID" value="NZ_NOWI01000008.1"/>
</dbReference>
<sequence length="116" mass="12596">MSAQTYEWDVETTTSRQGDLVIGPWQDELAEPVVVIDRQELMAGRPGAVARHEPVHDRFWDVAVMATVVVMIIGVILSLGRLGQVWQGNSESGHPDPAAVVQTGGHQSGDLPDIRS</sequence>
<accession>A0A3E2DCR6</accession>
<evidence type="ECO:0000313" key="3">
    <source>
        <dbReference type="EMBL" id="RFT43207.1"/>
    </source>
</evidence>
<comment type="caution">
    <text evidence="3">The sequence shown here is derived from an EMBL/GenBank/DDBJ whole genome shotgun (WGS) entry which is preliminary data.</text>
</comment>
<evidence type="ECO:0000256" key="1">
    <source>
        <dbReference type="SAM" id="MobiDB-lite"/>
    </source>
</evidence>
<keyword evidence="2" id="KW-0472">Membrane</keyword>
<dbReference type="Proteomes" id="UP000259211">
    <property type="component" value="Unassembled WGS sequence"/>
</dbReference>
<evidence type="ECO:0000256" key="2">
    <source>
        <dbReference type="SAM" id="Phobius"/>
    </source>
</evidence>
<reference evidence="3 4" key="1">
    <citation type="submission" date="2017-07" db="EMBL/GenBank/DDBJ databases">
        <authorList>
            <person name="Sun Z.S."/>
            <person name="Albrecht U."/>
            <person name="Echele G."/>
            <person name="Lee C.C."/>
        </authorList>
    </citation>
    <scope>NUCLEOTIDE SEQUENCE [LARGE SCALE GENOMIC DNA]</scope>
    <source>
        <strain evidence="3 4">P16-029</strain>
    </source>
</reference>
<evidence type="ECO:0000313" key="4">
    <source>
        <dbReference type="Proteomes" id="UP000259211"/>
    </source>
</evidence>
<gene>
    <name evidence="3" type="ORF">CHT91_09765</name>
</gene>
<protein>
    <submittedName>
        <fullName evidence="3">Uncharacterized protein</fullName>
    </submittedName>
</protein>